<gene>
    <name evidence="6" type="ORF">EQM06_12335</name>
</gene>
<evidence type="ECO:0000256" key="1">
    <source>
        <dbReference type="ARBA" id="ARBA00009437"/>
    </source>
</evidence>
<proteinExistence type="inferred from homology"/>
<evidence type="ECO:0000256" key="3">
    <source>
        <dbReference type="ARBA" id="ARBA00023125"/>
    </source>
</evidence>
<dbReference type="PROSITE" id="PS50931">
    <property type="entry name" value="HTH_LYSR"/>
    <property type="match status" value="1"/>
</dbReference>
<dbReference type="SUPFAM" id="SSF46785">
    <property type="entry name" value="Winged helix' DNA-binding domain"/>
    <property type="match status" value="1"/>
</dbReference>
<dbReference type="EMBL" id="CP035281">
    <property type="protein sequence ID" value="QAT43946.1"/>
    <property type="molecule type" value="Genomic_DNA"/>
</dbReference>
<dbReference type="InterPro" id="IPR000847">
    <property type="entry name" value="LysR_HTH_N"/>
</dbReference>
<dbReference type="FunFam" id="1.10.10.10:FF:000001">
    <property type="entry name" value="LysR family transcriptional regulator"/>
    <property type="match status" value="1"/>
</dbReference>
<feature type="domain" description="HTH lysR-type" evidence="5">
    <location>
        <begin position="5"/>
        <end position="62"/>
    </location>
</feature>
<dbReference type="Gene3D" id="3.40.190.290">
    <property type="match status" value="1"/>
</dbReference>
<evidence type="ECO:0000256" key="2">
    <source>
        <dbReference type="ARBA" id="ARBA00023015"/>
    </source>
</evidence>
<dbReference type="KEGG" id="amij:EQM06_12335"/>
<dbReference type="GO" id="GO:0003677">
    <property type="term" value="F:DNA binding"/>
    <property type="evidence" value="ECO:0007669"/>
    <property type="project" value="UniProtKB-KW"/>
</dbReference>
<dbReference type="GO" id="GO:0005829">
    <property type="term" value="C:cytosol"/>
    <property type="evidence" value="ECO:0007669"/>
    <property type="project" value="TreeGrafter"/>
</dbReference>
<protein>
    <submittedName>
        <fullName evidence="6">LysR family transcriptional regulator</fullName>
    </submittedName>
</protein>
<evidence type="ECO:0000259" key="5">
    <source>
        <dbReference type="PROSITE" id="PS50931"/>
    </source>
</evidence>
<dbReference type="PANTHER" id="PTHR30419">
    <property type="entry name" value="HTH-TYPE TRANSCRIPTIONAL REGULATOR YBHD"/>
    <property type="match status" value="1"/>
</dbReference>
<dbReference type="AlphaFoldDB" id="A0A410PYM8"/>
<keyword evidence="3" id="KW-0238">DNA-binding</keyword>
<dbReference type="GO" id="GO:0003700">
    <property type="term" value="F:DNA-binding transcription factor activity"/>
    <property type="evidence" value="ECO:0007669"/>
    <property type="project" value="InterPro"/>
</dbReference>
<sequence>MENFMNINHLRYFQEVCKYNNITKASEAVHVSQPSITAAIKELENELGYQLFNRVNNRISLTDDGASFLLKAKNFINAYDNFHKEALDIGDKTHVVLKVGIPPVLGTFMFKKLVPAFEQQYPNTRLQMFEIGTISGLKRLNEGRLDFLLGAMDDTVYPQCDSKLIFRTKFGLAVGPDSPLAKEPFASKEMICQQPFIIFPNGSYHYTAITEHFKDHPLNIIMEASQISTIRYIVENNFAVTITYQESFDASAKIVHIPLEEPINANVSVLWRKNSYISNAMKAFIAFTSTIENHSQPKVESFWD</sequence>
<dbReference type="PANTHER" id="PTHR30419:SF8">
    <property type="entry name" value="NITROGEN ASSIMILATION TRANSCRIPTIONAL ACTIVATOR-RELATED"/>
    <property type="match status" value="1"/>
</dbReference>
<dbReference type="Pfam" id="PF00126">
    <property type="entry name" value="HTH_1"/>
    <property type="match status" value="1"/>
</dbReference>
<accession>A0A410PYM8</accession>
<dbReference type="Pfam" id="PF03466">
    <property type="entry name" value="LysR_substrate"/>
    <property type="match status" value="1"/>
</dbReference>
<organism evidence="6 7">
    <name type="scientific">Aminipila luticellarii</name>
    <dbReference type="NCBI Taxonomy" id="2507160"/>
    <lineage>
        <taxon>Bacteria</taxon>
        <taxon>Bacillati</taxon>
        <taxon>Bacillota</taxon>
        <taxon>Clostridia</taxon>
        <taxon>Peptostreptococcales</taxon>
        <taxon>Anaerovoracaceae</taxon>
        <taxon>Aminipila</taxon>
    </lineage>
</organism>
<dbReference type="CDD" id="cd05466">
    <property type="entry name" value="PBP2_LTTR_substrate"/>
    <property type="match status" value="1"/>
</dbReference>
<evidence type="ECO:0000256" key="4">
    <source>
        <dbReference type="ARBA" id="ARBA00023163"/>
    </source>
</evidence>
<comment type="similarity">
    <text evidence="1">Belongs to the LysR transcriptional regulatory family.</text>
</comment>
<dbReference type="Gene3D" id="1.10.10.10">
    <property type="entry name" value="Winged helix-like DNA-binding domain superfamily/Winged helix DNA-binding domain"/>
    <property type="match status" value="1"/>
</dbReference>
<dbReference type="PRINTS" id="PR00039">
    <property type="entry name" value="HTHLYSR"/>
</dbReference>
<name>A0A410PYM8_9FIRM</name>
<keyword evidence="7" id="KW-1185">Reference proteome</keyword>
<dbReference type="InterPro" id="IPR036390">
    <property type="entry name" value="WH_DNA-bd_sf"/>
</dbReference>
<dbReference type="InterPro" id="IPR005119">
    <property type="entry name" value="LysR_subst-bd"/>
</dbReference>
<dbReference type="InterPro" id="IPR036388">
    <property type="entry name" value="WH-like_DNA-bd_sf"/>
</dbReference>
<dbReference type="InterPro" id="IPR050950">
    <property type="entry name" value="HTH-type_LysR_regulators"/>
</dbReference>
<dbReference type="SUPFAM" id="SSF53850">
    <property type="entry name" value="Periplasmic binding protein-like II"/>
    <property type="match status" value="1"/>
</dbReference>
<dbReference type="OrthoDB" id="9803714at2"/>
<evidence type="ECO:0000313" key="7">
    <source>
        <dbReference type="Proteomes" id="UP000287601"/>
    </source>
</evidence>
<keyword evidence="2" id="KW-0805">Transcription regulation</keyword>
<dbReference type="Proteomes" id="UP000287601">
    <property type="component" value="Chromosome"/>
</dbReference>
<reference evidence="6 7" key="1">
    <citation type="submission" date="2019-01" db="EMBL/GenBank/DDBJ databases">
        <title>Draft genomes of a novel of Aminipila strains.</title>
        <authorList>
            <person name="Ma S."/>
        </authorList>
    </citation>
    <scope>NUCLEOTIDE SEQUENCE [LARGE SCALE GENOMIC DNA]</scope>
    <source>
        <strain evidence="7">JN-39</strain>
    </source>
</reference>
<evidence type="ECO:0000313" key="6">
    <source>
        <dbReference type="EMBL" id="QAT43946.1"/>
    </source>
</evidence>
<keyword evidence="4" id="KW-0804">Transcription</keyword>